<protein>
    <submittedName>
        <fullName evidence="3">Carboxypeptidase</fullName>
    </submittedName>
</protein>
<dbReference type="RefSeq" id="WP_003322325.1">
    <property type="nucleotide sequence ID" value="NZ_ALPT02000018.1"/>
</dbReference>
<feature type="compositionally biased region" description="Basic and acidic residues" evidence="1">
    <location>
        <begin position="65"/>
        <end position="82"/>
    </location>
</feature>
<evidence type="ECO:0000313" key="3">
    <source>
        <dbReference type="EMBL" id="THG92341.1"/>
    </source>
</evidence>
<dbReference type="InterPro" id="IPR052179">
    <property type="entry name" value="DD-CPase-like"/>
</dbReference>
<accession>A0A4S4K3V4</accession>
<dbReference type="InterPro" id="IPR003709">
    <property type="entry name" value="VanY-like_core_dom"/>
</dbReference>
<sequence>MRYFYIAALAVVFGILIVIYKENSLLTDSTKEENKEMLLSDYLSTDDGKMKNKNDDLDSAPIKNSIDKGEQSQEDFDKDKPWESYTEEQLDDILLLINKERGLPKDYVPSDLVEPNVPFPFIEDLPQRLIRQEAAAALEDLFKKANDENLNLYAQSGYRSYERQESIFAYYVERTGEEKASRVSANAGHSEHQTGLAMDVTSPEVNFQLVTSFEDTPEGQWIKENAAQFGFIIRYPKDKEKITGYQYEPWHLRFVGKEPAKIIHEQGLTLEEYLGFE</sequence>
<dbReference type="EMBL" id="JALP01000004">
    <property type="protein sequence ID" value="THG92341.1"/>
    <property type="molecule type" value="Genomic_DNA"/>
</dbReference>
<comment type="caution">
    <text evidence="3">The sequence shown here is derived from an EMBL/GenBank/DDBJ whole genome shotgun (WGS) entry which is preliminary data.</text>
</comment>
<dbReference type="InterPro" id="IPR058193">
    <property type="entry name" value="VanY/YodJ_core_dom"/>
</dbReference>
<feature type="region of interest" description="Disordered" evidence="1">
    <location>
        <begin position="50"/>
        <end position="82"/>
    </location>
</feature>
<gene>
    <name evidence="3" type="ORF">AJ85_12950</name>
</gene>
<dbReference type="PANTHER" id="PTHR34385">
    <property type="entry name" value="D-ALANYL-D-ALANINE CARBOXYPEPTIDASE"/>
    <property type="match status" value="1"/>
</dbReference>
<name>A0A4S4K3V4_ALKAL</name>
<dbReference type="GO" id="GO:0004180">
    <property type="term" value="F:carboxypeptidase activity"/>
    <property type="evidence" value="ECO:0007669"/>
    <property type="project" value="UniProtKB-KW"/>
</dbReference>
<organism evidence="3 4">
    <name type="scientific">Alkalihalobacillus alcalophilus ATCC 27647 = CGMCC 1.3604</name>
    <dbReference type="NCBI Taxonomy" id="1218173"/>
    <lineage>
        <taxon>Bacteria</taxon>
        <taxon>Bacillati</taxon>
        <taxon>Bacillota</taxon>
        <taxon>Bacilli</taxon>
        <taxon>Bacillales</taxon>
        <taxon>Bacillaceae</taxon>
        <taxon>Alkalihalobacillus</taxon>
    </lineage>
</organism>
<evidence type="ECO:0000256" key="1">
    <source>
        <dbReference type="SAM" id="MobiDB-lite"/>
    </source>
</evidence>
<keyword evidence="3" id="KW-0378">Hydrolase</keyword>
<dbReference type="CDD" id="cd14852">
    <property type="entry name" value="LD-carboxypeptidase"/>
    <property type="match status" value="1"/>
</dbReference>
<dbReference type="SUPFAM" id="SSF55166">
    <property type="entry name" value="Hedgehog/DD-peptidase"/>
    <property type="match status" value="1"/>
</dbReference>
<reference evidence="3 4" key="1">
    <citation type="submission" date="2014-01" db="EMBL/GenBank/DDBJ databases">
        <title>Draft genome sequencing of Bacillus alcalophilus CGMCC 1.3604.</title>
        <authorList>
            <person name="Yang J."/>
            <person name="Diao L."/>
            <person name="Yang S."/>
        </authorList>
    </citation>
    <scope>NUCLEOTIDE SEQUENCE [LARGE SCALE GENOMIC DNA]</scope>
    <source>
        <strain evidence="3 4">CGMCC 1.3604</strain>
    </source>
</reference>
<dbReference type="GO" id="GO:0006508">
    <property type="term" value="P:proteolysis"/>
    <property type="evidence" value="ECO:0007669"/>
    <property type="project" value="InterPro"/>
</dbReference>
<dbReference type="Gene3D" id="3.30.1380.10">
    <property type="match status" value="1"/>
</dbReference>
<evidence type="ECO:0000313" key="4">
    <source>
        <dbReference type="Proteomes" id="UP000297014"/>
    </source>
</evidence>
<feature type="domain" description="D-alanyl-D-alanine carboxypeptidase-like core" evidence="2">
    <location>
        <begin position="129"/>
        <end position="257"/>
    </location>
</feature>
<dbReference type="AlphaFoldDB" id="A0A4S4K3V4"/>
<evidence type="ECO:0000259" key="2">
    <source>
        <dbReference type="Pfam" id="PF02557"/>
    </source>
</evidence>
<dbReference type="InterPro" id="IPR009045">
    <property type="entry name" value="Zn_M74/Hedgehog-like"/>
</dbReference>
<proteinExistence type="predicted"/>
<dbReference type="Pfam" id="PF02557">
    <property type="entry name" value="VanY"/>
    <property type="match status" value="1"/>
</dbReference>
<dbReference type="Proteomes" id="UP000297014">
    <property type="component" value="Unassembled WGS sequence"/>
</dbReference>
<keyword evidence="3" id="KW-0645">Protease</keyword>
<keyword evidence="3" id="KW-0121">Carboxypeptidase</keyword>
<dbReference type="PANTHER" id="PTHR34385:SF1">
    <property type="entry name" value="PEPTIDOGLYCAN L-ALANYL-D-GLUTAMATE ENDOPEPTIDASE CWLK"/>
    <property type="match status" value="1"/>
</dbReference>